<comment type="caution">
    <text evidence="2">The sequence shown here is derived from an EMBL/GenBank/DDBJ whole genome shotgun (WGS) entry which is preliminary data.</text>
</comment>
<dbReference type="EMBL" id="JAGPNK010000001">
    <property type="protein sequence ID" value="KAH7329022.1"/>
    <property type="molecule type" value="Genomic_DNA"/>
</dbReference>
<sequence length="779" mass="88116">MAELGVAASVLTLWDSAVKIVHFAVSVKDAPGAWQKYCDDLRMVAWIHKIIQDKIDKSDESSDLRCLTIDDDGTHYPVVQYMNNRLKVAENEASTLLKRFKLLEKQSATQPSPTRLSSIVRFFERWRRTGKKVAFVLEQDAIEHLMEAIKRAREHLQLVLQLVLLEEVNSGQQESGNCLKSILKEVLESGRLLKELKEKMQHVRIGISIGQDPSSTESPTASLRMARRFVNSTKNKLNLKSPVSVSSRQSHQGYLTQDRNQDTDGNQQHADTNAEVNADTEKTIIGDPSTDPLAPNEDTTEYGLICEWNTGRIYQVPIHSTDYEGAFSPRDHDRRTLRPTLSLQGPETGSPSPPSDLAVVLHNSEDSTSDSSQDSTLGSSADFAIVPYGPEHGTPDSSDERAIAPYYAEHGTPNFSAERAVVPYDLAPVTFQFIRLDELLESWLVPAWELDRYESITDIVETAMVVYAQTARFPDQSREEDDEDAPFSDQSSEDDDEDARFPDQPGEDDDEEAFGLLRAVINEELSDDVRIDDFRLLIEFMRLALKYKDAIGDEPIKQAKVWVADLQPSTSFDNDALAWLWIMWQLDLREEFKKLSATILRQAKIPPSSYEDSHGVRLPDSILEKLDERRSTALLRIRQGIESELNLYRQQYSASLEDGTRCSIENSSLEFGYLKLESDRWLLMTDSRYFRGTSFEDVHDKISHMLNFANREAIQVSPHIVPVYQPISMLSVLVPVLSAGLQTYGLSALHRGNHTRDRLQDLVAELDGEDWGIDLPRQD</sequence>
<dbReference type="OrthoDB" id="5153337at2759"/>
<keyword evidence="3" id="KW-1185">Reference proteome</keyword>
<feature type="region of interest" description="Disordered" evidence="1">
    <location>
        <begin position="238"/>
        <end position="298"/>
    </location>
</feature>
<protein>
    <submittedName>
        <fullName evidence="2">Uncharacterized protein</fullName>
    </submittedName>
</protein>
<feature type="compositionally biased region" description="Polar residues" evidence="1">
    <location>
        <begin position="238"/>
        <end position="275"/>
    </location>
</feature>
<organism evidence="2 3">
    <name type="scientific">Stachybotrys elegans</name>
    <dbReference type="NCBI Taxonomy" id="80388"/>
    <lineage>
        <taxon>Eukaryota</taxon>
        <taxon>Fungi</taxon>
        <taxon>Dikarya</taxon>
        <taxon>Ascomycota</taxon>
        <taxon>Pezizomycotina</taxon>
        <taxon>Sordariomycetes</taxon>
        <taxon>Hypocreomycetidae</taxon>
        <taxon>Hypocreales</taxon>
        <taxon>Stachybotryaceae</taxon>
        <taxon>Stachybotrys</taxon>
    </lineage>
</organism>
<dbReference type="Proteomes" id="UP000813444">
    <property type="component" value="Unassembled WGS sequence"/>
</dbReference>
<feature type="compositionally biased region" description="Polar residues" evidence="1">
    <location>
        <begin position="339"/>
        <end position="350"/>
    </location>
</feature>
<feature type="compositionally biased region" description="Acidic residues" evidence="1">
    <location>
        <begin position="478"/>
        <end position="498"/>
    </location>
</feature>
<reference evidence="2" key="1">
    <citation type="journal article" date="2021" name="Nat. Commun.">
        <title>Genetic determinants of endophytism in the Arabidopsis root mycobiome.</title>
        <authorList>
            <person name="Mesny F."/>
            <person name="Miyauchi S."/>
            <person name="Thiergart T."/>
            <person name="Pickel B."/>
            <person name="Atanasova L."/>
            <person name="Karlsson M."/>
            <person name="Huettel B."/>
            <person name="Barry K.W."/>
            <person name="Haridas S."/>
            <person name="Chen C."/>
            <person name="Bauer D."/>
            <person name="Andreopoulos W."/>
            <person name="Pangilinan J."/>
            <person name="LaButti K."/>
            <person name="Riley R."/>
            <person name="Lipzen A."/>
            <person name="Clum A."/>
            <person name="Drula E."/>
            <person name="Henrissat B."/>
            <person name="Kohler A."/>
            <person name="Grigoriev I.V."/>
            <person name="Martin F.M."/>
            <person name="Hacquard S."/>
        </authorList>
    </citation>
    <scope>NUCLEOTIDE SEQUENCE</scope>
    <source>
        <strain evidence="2">MPI-CAGE-CH-0235</strain>
    </source>
</reference>
<gene>
    <name evidence="2" type="ORF">B0I35DRAFT_33671</name>
</gene>
<feature type="region of interest" description="Disordered" evidence="1">
    <location>
        <begin position="324"/>
        <end position="399"/>
    </location>
</feature>
<feature type="region of interest" description="Disordered" evidence="1">
    <location>
        <begin position="473"/>
        <end position="509"/>
    </location>
</feature>
<feature type="compositionally biased region" description="Low complexity" evidence="1">
    <location>
        <begin position="369"/>
        <end position="382"/>
    </location>
</feature>
<proteinExistence type="predicted"/>
<accession>A0A8K0WWT5</accession>
<evidence type="ECO:0000313" key="2">
    <source>
        <dbReference type="EMBL" id="KAH7329022.1"/>
    </source>
</evidence>
<evidence type="ECO:0000313" key="3">
    <source>
        <dbReference type="Proteomes" id="UP000813444"/>
    </source>
</evidence>
<dbReference type="AlphaFoldDB" id="A0A8K0WWT5"/>
<name>A0A8K0WWT5_9HYPO</name>
<evidence type="ECO:0000256" key="1">
    <source>
        <dbReference type="SAM" id="MobiDB-lite"/>
    </source>
</evidence>